<dbReference type="Gene3D" id="1.10.8.260">
    <property type="entry name" value="HI0933 insert domain-like"/>
    <property type="match status" value="1"/>
</dbReference>
<dbReference type="Gene3D" id="3.50.50.60">
    <property type="entry name" value="FAD/NAD(P)-binding domain"/>
    <property type="match status" value="1"/>
</dbReference>
<reference evidence="7 8" key="1">
    <citation type="submission" date="2019-02" db="EMBL/GenBank/DDBJ databases">
        <title>Deep-cultivation of Planctomycetes and their phenomic and genomic characterization uncovers novel biology.</title>
        <authorList>
            <person name="Wiegand S."/>
            <person name="Jogler M."/>
            <person name="Boedeker C."/>
            <person name="Pinto D."/>
            <person name="Vollmers J."/>
            <person name="Rivas-Marin E."/>
            <person name="Kohn T."/>
            <person name="Peeters S.H."/>
            <person name="Heuer A."/>
            <person name="Rast P."/>
            <person name="Oberbeckmann S."/>
            <person name="Bunk B."/>
            <person name="Jeske O."/>
            <person name="Meyerdierks A."/>
            <person name="Storesund J.E."/>
            <person name="Kallscheuer N."/>
            <person name="Luecker S."/>
            <person name="Lage O.M."/>
            <person name="Pohl T."/>
            <person name="Merkel B.J."/>
            <person name="Hornburger P."/>
            <person name="Mueller R.-W."/>
            <person name="Bruemmer F."/>
            <person name="Labrenz M."/>
            <person name="Spormann A.M."/>
            <person name="Op Den Camp H."/>
            <person name="Overmann J."/>
            <person name="Amann R."/>
            <person name="Jetten M.S.M."/>
            <person name="Mascher T."/>
            <person name="Medema M.H."/>
            <person name="Devos D.P."/>
            <person name="Kaster A.-K."/>
            <person name="Ovreas L."/>
            <person name="Rohde M."/>
            <person name="Galperin M.Y."/>
            <person name="Jogler C."/>
        </authorList>
    </citation>
    <scope>NUCLEOTIDE SEQUENCE [LARGE SCALE GENOMIC DNA]</scope>
    <source>
        <strain evidence="7 8">CA85</strain>
    </source>
</reference>
<feature type="domain" description="RsdA/BaiN/AoA(So)-like Rossmann fold-like" evidence="5">
    <location>
        <begin position="6"/>
        <end position="419"/>
    </location>
</feature>
<comment type="caution">
    <text evidence="7">The sequence shown here is derived from an EMBL/GenBank/DDBJ whole genome shotgun (WGS) entry which is preliminary data.</text>
</comment>
<protein>
    <submittedName>
        <fullName evidence="7">Tricarballylate dehydrogenase</fullName>
    </submittedName>
</protein>
<dbReference type="RefSeq" id="WP_146393545.1">
    <property type="nucleotide sequence ID" value="NZ_SJPK01000020.1"/>
</dbReference>
<keyword evidence="2" id="KW-0285">Flavoprotein</keyword>
<dbReference type="InterPro" id="IPR023166">
    <property type="entry name" value="BaiN-like_dom_sf"/>
</dbReference>
<dbReference type="AlphaFoldDB" id="A0A5C5X017"/>
<sequence length="426" mass="44980" precursor="true">MSHSPRIIVIGAGAAGMMAAAAAAGSGGDVTVLEKSSKTGVKILMSGGTRCNLTQDTDSRGITKAFGHAARWLQPSVGKWSPTDSIEHFRTLGVPTKREETGKIFPQSNRAIDVRDALHRDMIEAGARLELASAVQGIRPGADGQWIVTVQSSAGQHELTADRVIVTAGGRSWPGCGTTGDAYGWLSELGHTIVRPRPALVPLVGGTESTRALSGLTLEDVVAEVHKAPSQSSKRPLVQRRSSWLFTHFGFSGPAAMDVSGTITAAPAFADTRLQLDLVPELSESQLRELLSQRSGKEGRQNVTSIISRWLPSRLASEVAIACGAKTASGEKTVAEFSAASGNRLVEHLKRWQLPVHDTRGFAKAEVTAGGVTLADVDPRSMRSRRVEGLFIAGEVLDVDGWIGGYNFQAAFSTGRAAGLAAADSQ</sequence>
<dbReference type="InterPro" id="IPR055178">
    <property type="entry name" value="RsdA/BaiN/AoA(So)-like_dom"/>
</dbReference>
<dbReference type="OrthoDB" id="9773233at2"/>
<comment type="cofactor">
    <cofactor evidence="1">
        <name>FAD</name>
        <dbReference type="ChEBI" id="CHEBI:57692"/>
    </cofactor>
</comment>
<proteinExistence type="predicted"/>
<organism evidence="7 8">
    <name type="scientific">Allorhodopirellula solitaria</name>
    <dbReference type="NCBI Taxonomy" id="2527987"/>
    <lineage>
        <taxon>Bacteria</taxon>
        <taxon>Pseudomonadati</taxon>
        <taxon>Planctomycetota</taxon>
        <taxon>Planctomycetia</taxon>
        <taxon>Pirellulales</taxon>
        <taxon>Pirellulaceae</taxon>
        <taxon>Allorhodopirellula</taxon>
    </lineage>
</organism>
<dbReference type="Pfam" id="PF22780">
    <property type="entry name" value="HI0933_like_1st"/>
    <property type="match status" value="1"/>
</dbReference>
<feature type="domain" description="RsdA/BaiN/AoA(So)-like insert" evidence="6">
    <location>
        <begin position="197"/>
        <end position="367"/>
    </location>
</feature>
<evidence type="ECO:0000256" key="1">
    <source>
        <dbReference type="ARBA" id="ARBA00001974"/>
    </source>
</evidence>
<evidence type="ECO:0000256" key="2">
    <source>
        <dbReference type="ARBA" id="ARBA00022630"/>
    </source>
</evidence>
<evidence type="ECO:0000259" key="5">
    <source>
        <dbReference type="Pfam" id="PF03486"/>
    </source>
</evidence>
<keyword evidence="4" id="KW-0732">Signal</keyword>
<feature type="chain" id="PRO_5022694155" evidence="4">
    <location>
        <begin position="24"/>
        <end position="426"/>
    </location>
</feature>
<evidence type="ECO:0000313" key="7">
    <source>
        <dbReference type="EMBL" id="TWT55929.1"/>
    </source>
</evidence>
<accession>A0A5C5X017</accession>
<name>A0A5C5X017_9BACT</name>
<dbReference type="SUPFAM" id="SSF160996">
    <property type="entry name" value="HI0933 insert domain-like"/>
    <property type="match status" value="1"/>
</dbReference>
<gene>
    <name evidence="7" type="ORF">CA85_47410</name>
</gene>
<keyword evidence="3" id="KW-0274">FAD</keyword>
<dbReference type="NCBIfam" id="TIGR00275">
    <property type="entry name" value="aminoacetone oxidase family FAD-binding enzyme"/>
    <property type="match status" value="1"/>
</dbReference>
<dbReference type="Gene3D" id="2.40.30.10">
    <property type="entry name" value="Translation factors"/>
    <property type="match status" value="1"/>
</dbReference>
<dbReference type="InterPro" id="IPR004792">
    <property type="entry name" value="BaiN-like"/>
</dbReference>
<evidence type="ECO:0000259" key="6">
    <source>
        <dbReference type="Pfam" id="PF22780"/>
    </source>
</evidence>
<evidence type="ECO:0000256" key="3">
    <source>
        <dbReference type="ARBA" id="ARBA00022827"/>
    </source>
</evidence>
<dbReference type="InterPro" id="IPR057661">
    <property type="entry name" value="RsdA/BaiN/AoA(So)_Rossmann"/>
</dbReference>
<feature type="signal peptide" evidence="4">
    <location>
        <begin position="1"/>
        <end position="23"/>
    </location>
</feature>
<keyword evidence="8" id="KW-1185">Reference proteome</keyword>
<dbReference type="SUPFAM" id="SSF51905">
    <property type="entry name" value="FAD/NAD(P)-binding domain"/>
    <property type="match status" value="1"/>
</dbReference>
<dbReference type="Proteomes" id="UP000318053">
    <property type="component" value="Unassembled WGS sequence"/>
</dbReference>
<dbReference type="EMBL" id="SJPK01000020">
    <property type="protein sequence ID" value="TWT55929.1"/>
    <property type="molecule type" value="Genomic_DNA"/>
</dbReference>
<dbReference type="PANTHER" id="PTHR42887:SF2">
    <property type="entry name" value="OS12G0638800 PROTEIN"/>
    <property type="match status" value="1"/>
</dbReference>
<dbReference type="PANTHER" id="PTHR42887">
    <property type="entry name" value="OS12G0638800 PROTEIN"/>
    <property type="match status" value="1"/>
</dbReference>
<dbReference type="InterPro" id="IPR036188">
    <property type="entry name" value="FAD/NAD-bd_sf"/>
</dbReference>
<evidence type="ECO:0000313" key="8">
    <source>
        <dbReference type="Proteomes" id="UP000318053"/>
    </source>
</evidence>
<evidence type="ECO:0000256" key="4">
    <source>
        <dbReference type="SAM" id="SignalP"/>
    </source>
</evidence>
<dbReference type="Pfam" id="PF03486">
    <property type="entry name" value="HI0933_like"/>
    <property type="match status" value="1"/>
</dbReference>